<evidence type="ECO:0000313" key="1">
    <source>
        <dbReference type="EMBL" id="WIH98226.1"/>
    </source>
</evidence>
<keyword evidence="2" id="KW-1185">Reference proteome</keyword>
<proteinExistence type="predicted"/>
<dbReference type="RefSeq" id="WP_284584015.1">
    <property type="nucleotide sequence ID" value="NZ_CP106831.1"/>
</dbReference>
<dbReference type="EMBL" id="CP106831">
    <property type="protein sequence ID" value="WIH98226.1"/>
    <property type="molecule type" value="Genomic_DNA"/>
</dbReference>
<organism evidence="1 2">
    <name type="scientific">Empedobacter falsenii</name>
    <dbReference type="NCBI Taxonomy" id="343874"/>
    <lineage>
        <taxon>Bacteria</taxon>
        <taxon>Pseudomonadati</taxon>
        <taxon>Bacteroidota</taxon>
        <taxon>Flavobacteriia</taxon>
        <taxon>Flavobacteriales</taxon>
        <taxon>Weeksellaceae</taxon>
        <taxon>Empedobacter</taxon>
    </lineage>
</organism>
<accession>A0ABY8V9C8</accession>
<evidence type="ECO:0000313" key="2">
    <source>
        <dbReference type="Proteomes" id="UP001223501"/>
    </source>
</evidence>
<dbReference type="Proteomes" id="UP001223501">
    <property type="component" value="Chromosome"/>
</dbReference>
<name>A0ABY8V9C8_9FLAO</name>
<reference evidence="1 2" key="1">
    <citation type="submission" date="2022-09" db="EMBL/GenBank/DDBJ databases">
        <title>Whole genome sequencing analysis of tet(X)-positive Empedobacter falsenii YWS9-3.</title>
        <authorList>
            <person name="Chen C."/>
            <person name="Lv Y.-L."/>
        </authorList>
    </citation>
    <scope>NUCLEOTIDE SEQUENCE [LARGE SCALE GENOMIC DNA]</scope>
    <source>
        <strain evidence="1 2">YWS9-3_T</strain>
    </source>
</reference>
<protein>
    <submittedName>
        <fullName evidence="1">Uncharacterized protein</fullName>
    </submittedName>
</protein>
<gene>
    <name evidence="1" type="ORF">OBA43_04665</name>
</gene>
<sequence>MIKEEELIFKTGLVQSFAGSIEKIRKEMYSFFNDNNSIQLRVILAINVNEKKTYYMEDIGLFNEYTQQGLSNKTNIYMHISDEIQDDRNDYEIKLHYLLK</sequence>